<name>X1UWG7_9ZZZZ</name>
<evidence type="ECO:0000313" key="1">
    <source>
        <dbReference type="EMBL" id="GAJ04236.1"/>
    </source>
</evidence>
<comment type="caution">
    <text evidence="1">The sequence shown here is derived from an EMBL/GenBank/DDBJ whole genome shotgun (WGS) entry which is preliminary data.</text>
</comment>
<feature type="non-terminal residue" evidence="1">
    <location>
        <position position="1"/>
    </location>
</feature>
<accession>X1UWG7</accession>
<dbReference type="EMBL" id="BARW01031589">
    <property type="protein sequence ID" value="GAJ04236.1"/>
    <property type="molecule type" value="Genomic_DNA"/>
</dbReference>
<sequence length="245" mass="26402">PGPASLVLTSQGPGHLVVWAPGGTYLHRYFPVTIDLAHSAEIVEPITHEEPAPLVSPYGLSGIAEEVNPDWFRNLTPTISLSRSVGVITPDHSVNKNIPAATCYQAEAHVASAFGHFSIGANNVSIVNMIRGSRFVLTENGTAQSICVYIQITGVGPTVHVKAGIYDRDKALVAEADQLALAPGAAAWQTFPFTTPPSLPGNREYWLIVWAESIADSDCIFFYDSEDCLGIDQGLYYSQTYNTLP</sequence>
<gene>
    <name evidence="1" type="ORF">S12H4_50205</name>
</gene>
<proteinExistence type="predicted"/>
<protein>
    <submittedName>
        <fullName evidence="1">Uncharacterized protein</fullName>
    </submittedName>
</protein>
<dbReference type="AlphaFoldDB" id="X1UWG7"/>
<feature type="non-terminal residue" evidence="1">
    <location>
        <position position="245"/>
    </location>
</feature>
<reference evidence="1" key="1">
    <citation type="journal article" date="2014" name="Front. Microbiol.">
        <title>High frequency of phylogenetically diverse reductive dehalogenase-homologous genes in deep subseafloor sedimentary metagenomes.</title>
        <authorList>
            <person name="Kawai M."/>
            <person name="Futagami T."/>
            <person name="Toyoda A."/>
            <person name="Takaki Y."/>
            <person name="Nishi S."/>
            <person name="Hori S."/>
            <person name="Arai W."/>
            <person name="Tsubouchi T."/>
            <person name="Morono Y."/>
            <person name="Uchiyama I."/>
            <person name="Ito T."/>
            <person name="Fujiyama A."/>
            <person name="Inagaki F."/>
            <person name="Takami H."/>
        </authorList>
    </citation>
    <scope>NUCLEOTIDE SEQUENCE</scope>
    <source>
        <strain evidence="1">Expedition CK06-06</strain>
    </source>
</reference>
<organism evidence="1">
    <name type="scientific">marine sediment metagenome</name>
    <dbReference type="NCBI Taxonomy" id="412755"/>
    <lineage>
        <taxon>unclassified sequences</taxon>
        <taxon>metagenomes</taxon>
        <taxon>ecological metagenomes</taxon>
    </lineage>
</organism>